<gene>
    <name evidence="2" type="ORF">PCAL00307_LOCUS7020</name>
    <name evidence="3" type="ORF">PECAL_1P34360</name>
</gene>
<dbReference type="GO" id="GO:0003743">
    <property type="term" value="F:translation initiation factor activity"/>
    <property type="evidence" value="ECO:0007669"/>
    <property type="project" value="InterPro"/>
</dbReference>
<dbReference type="EMBL" id="CAKKNE010000001">
    <property type="protein sequence ID" value="CAH0366921.1"/>
    <property type="molecule type" value="Genomic_DNA"/>
</dbReference>
<dbReference type="GO" id="GO:0005852">
    <property type="term" value="C:eukaryotic translation initiation factor 3 complex"/>
    <property type="evidence" value="ECO:0007669"/>
    <property type="project" value="InterPro"/>
</dbReference>
<dbReference type="InterPro" id="IPR016020">
    <property type="entry name" value="Transl_init_fac_sub12_N_euk"/>
</dbReference>
<feature type="domain" description="CSN8/PSMD8/EIF3K" evidence="1">
    <location>
        <begin position="68"/>
        <end position="184"/>
    </location>
</feature>
<dbReference type="SUPFAM" id="SSF48371">
    <property type="entry name" value="ARM repeat"/>
    <property type="match status" value="1"/>
</dbReference>
<name>A0A7S3ZRY4_9STRA</name>
<dbReference type="Gene3D" id="1.25.40.250">
    <property type="entry name" value="ARM repeat, domain 1"/>
    <property type="match status" value="1"/>
</dbReference>
<evidence type="ECO:0000313" key="2">
    <source>
        <dbReference type="EMBL" id="CAE0691584.1"/>
    </source>
</evidence>
<dbReference type="OrthoDB" id="337745at2759"/>
<dbReference type="InterPro" id="IPR036388">
    <property type="entry name" value="WH-like_DNA-bd_sf"/>
</dbReference>
<organism evidence="2">
    <name type="scientific">Pelagomonas calceolata</name>
    <dbReference type="NCBI Taxonomy" id="35677"/>
    <lineage>
        <taxon>Eukaryota</taxon>
        <taxon>Sar</taxon>
        <taxon>Stramenopiles</taxon>
        <taxon>Ochrophyta</taxon>
        <taxon>Pelagophyceae</taxon>
        <taxon>Pelagomonadales</taxon>
        <taxon>Pelagomonadaceae</taxon>
        <taxon>Pelagomonas</taxon>
    </lineage>
</organism>
<dbReference type="Pfam" id="PF10075">
    <property type="entry name" value="CSN8_PSD8_EIF3K"/>
    <property type="match status" value="1"/>
</dbReference>
<dbReference type="InterPro" id="IPR033464">
    <property type="entry name" value="CSN8_PSD8_EIF3K"/>
</dbReference>
<protein>
    <recommendedName>
        <fullName evidence="1">CSN8/PSMD8/EIF3K domain-containing protein</fullName>
    </recommendedName>
</protein>
<dbReference type="InterPro" id="IPR016024">
    <property type="entry name" value="ARM-type_fold"/>
</dbReference>
<dbReference type="Proteomes" id="UP000789595">
    <property type="component" value="Unassembled WGS sequence"/>
</dbReference>
<dbReference type="EMBL" id="HBIW01008293">
    <property type="protein sequence ID" value="CAE0691584.1"/>
    <property type="molecule type" value="Transcribed_RNA"/>
</dbReference>
<proteinExistence type="predicted"/>
<dbReference type="PANTHER" id="PTHR13022">
    <property type="entry name" value="EUKARYOTIC TRANSLATION INITIATION FACTOR 3 SUBUNIT 11"/>
    <property type="match status" value="1"/>
</dbReference>
<evidence type="ECO:0000259" key="1">
    <source>
        <dbReference type="Pfam" id="PF10075"/>
    </source>
</evidence>
<accession>A0A7S3ZRY4</accession>
<evidence type="ECO:0000313" key="4">
    <source>
        <dbReference type="Proteomes" id="UP000789595"/>
    </source>
</evidence>
<keyword evidence="4" id="KW-1185">Reference proteome</keyword>
<reference evidence="2" key="1">
    <citation type="submission" date="2021-01" db="EMBL/GenBank/DDBJ databases">
        <authorList>
            <person name="Corre E."/>
            <person name="Pelletier E."/>
            <person name="Niang G."/>
            <person name="Scheremetjew M."/>
            <person name="Finn R."/>
            <person name="Kale V."/>
            <person name="Holt S."/>
            <person name="Cochrane G."/>
            <person name="Meng A."/>
            <person name="Brown T."/>
            <person name="Cohen L."/>
        </authorList>
    </citation>
    <scope>NUCLEOTIDE SEQUENCE</scope>
    <source>
        <strain evidence="2">CCMP1756</strain>
    </source>
</reference>
<evidence type="ECO:0000313" key="3">
    <source>
        <dbReference type="EMBL" id="CAH0366921.1"/>
    </source>
</evidence>
<reference evidence="3" key="2">
    <citation type="submission" date="2021-11" db="EMBL/GenBank/DDBJ databases">
        <authorList>
            <consortium name="Genoscope - CEA"/>
            <person name="William W."/>
        </authorList>
    </citation>
    <scope>NUCLEOTIDE SEQUENCE</scope>
</reference>
<dbReference type="Gene3D" id="1.10.10.10">
    <property type="entry name" value="Winged helix-like DNA-binding domain superfamily/Winged helix DNA-binding domain"/>
    <property type="match status" value="1"/>
</dbReference>
<dbReference type="AlphaFoldDB" id="A0A7S3ZRY4"/>
<sequence>MDIAASPPSQARPAELDTLLSSPDQYTPEAIAPLEAYVAAQVQNKQYDAAANKALAKLYQFTPSRCQDAVLAQVLAKALCARPAGDGYNLLYIVPEALIERSPLCKRLAEADALLEASKFDEFWKSARAEPSFESTCPGFEGQMRRGLLDLLSETFQAVPLDLLSTVLGCDAAQAAALAKAGGGPLAPSSGASASFKPNAQNQQRKEVVEKTVALTSLLKLYDPEEQIFEAAPATAE</sequence>
<dbReference type="InterPro" id="IPR009374">
    <property type="entry name" value="eIF3k"/>
</dbReference>
<dbReference type="GO" id="GO:0043022">
    <property type="term" value="F:ribosome binding"/>
    <property type="evidence" value="ECO:0007669"/>
    <property type="project" value="InterPro"/>
</dbReference>
<dbReference type="GO" id="GO:0006446">
    <property type="term" value="P:regulation of translational initiation"/>
    <property type="evidence" value="ECO:0007669"/>
    <property type="project" value="InterPro"/>
</dbReference>
<dbReference type="PANTHER" id="PTHR13022:SF0">
    <property type="entry name" value="EUKARYOTIC TRANSLATION INITIATION FACTOR 3 SUBUNIT K"/>
    <property type="match status" value="1"/>
</dbReference>